<comment type="caution">
    <text evidence="2">The sequence shown here is derived from an EMBL/GenBank/DDBJ whole genome shotgun (WGS) entry which is preliminary data.</text>
</comment>
<dbReference type="GO" id="GO:0009086">
    <property type="term" value="P:methionine biosynthetic process"/>
    <property type="evidence" value="ECO:0007669"/>
    <property type="project" value="InterPro"/>
</dbReference>
<dbReference type="Proteomes" id="UP000478892">
    <property type="component" value="Unassembled WGS sequence"/>
</dbReference>
<accession>A0A6L6WPT5</accession>
<dbReference type="PANTHER" id="PTHR43844:SF2">
    <property type="entry name" value="SYNTHASE, VITAMIN-B12 INDEPENDENT, PUTATIVE (AFU_ORTHOLOGUE AFUA_3G12060)-RELATED"/>
    <property type="match status" value="1"/>
</dbReference>
<evidence type="ECO:0000259" key="1">
    <source>
        <dbReference type="Pfam" id="PF01717"/>
    </source>
</evidence>
<dbReference type="InterPro" id="IPR038071">
    <property type="entry name" value="UROD/MetE-like_sf"/>
</dbReference>
<name>A0A6L6WPT5_9RHOB</name>
<dbReference type="CDD" id="cd03311">
    <property type="entry name" value="CIMS_C_terminal_like"/>
    <property type="match status" value="1"/>
</dbReference>
<keyword evidence="3" id="KW-1185">Reference proteome</keyword>
<sequence length="414" mass="45830">MILLAQPGWVNEPTIPRAALRRCTGSVHIVHAYHPLITRRSKLVKTTHVGSLPRTQDVVDFIFARENETPFDQAEFDACMTSAVSETVRKQVAAGIEIVSDGETSKISYATYVKDRYTGFSGDSPRNAPADLKMFPSFLKRLADDGGTPQYARPMCTGEVRSKGQDELQKDITNLKSAMAEHEAEHGFMNAASPGVISLFLQNDFYPNREAYLAALADAMKEEYETIVGAGLDLQLDCPDLALSRHMLFNDLSDDEFLNVANMHVEALNHALQNVPQDRVRVHICWGNYEGPHCCDIPMDKVFTTLMSTKSRYVLFETSNPRHAHEWTVFRDRKTEIPDDKILVPGVVDTTTNFVEHPELVAQRIEKFTQIVSSDRVIAGSDCGFGTFAGFGAIDPAIAFAKLSALSEGAALAK</sequence>
<gene>
    <name evidence="2" type="ORF">GO984_17390</name>
</gene>
<reference evidence="2 3" key="1">
    <citation type="submission" date="2019-12" db="EMBL/GenBank/DDBJ databases">
        <authorList>
            <person name="Zhang Y.-J."/>
        </authorList>
    </citation>
    <scope>NUCLEOTIDE SEQUENCE [LARGE SCALE GENOMIC DNA]</scope>
    <source>
        <strain evidence="2 3">CY05</strain>
    </source>
</reference>
<dbReference type="EMBL" id="WQLV01000012">
    <property type="protein sequence ID" value="MVO17592.1"/>
    <property type="molecule type" value="Genomic_DNA"/>
</dbReference>
<proteinExistence type="predicted"/>
<dbReference type="PANTHER" id="PTHR43844">
    <property type="entry name" value="METHIONINE SYNTHASE"/>
    <property type="match status" value="1"/>
</dbReference>
<dbReference type="SUPFAM" id="SSF51726">
    <property type="entry name" value="UROD/MetE-like"/>
    <property type="match status" value="1"/>
</dbReference>
<evidence type="ECO:0000313" key="3">
    <source>
        <dbReference type="Proteomes" id="UP000478892"/>
    </source>
</evidence>
<dbReference type="Gene3D" id="3.20.20.210">
    <property type="match status" value="1"/>
</dbReference>
<dbReference type="AlphaFoldDB" id="A0A6L6WPT5"/>
<feature type="domain" description="Cobalamin-independent methionine synthase MetE C-terminal/archaeal" evidence="1">
    <location>
        <begin position="208"/>
        <end position="387"/>
    </location>
</feature>
<dbReference type="GO" id="GO:0003871">
    <property type="term" value="F:5-methyltetrahydropteroyltriglutamate-homocysteine S-methyltransferase activity"/>
    <property type="evidence" value="ECO:0007669"/>
    <property type="project" value="InterPro"/>
</dbReference>
<protein>
    <submittedName>
        <fullName evidence="2">Epoxyalkane--coenzyme M transferase</fullName>
    </submittedName>
</protein>
<evidence type="ECO:0000313" key="2">
    <source>
        <dbReference type="EMBL" id="MVO17592.1"/>
    </source>
</evidence>
<dbReference type="InterPro" id="IPR002629">
    <property type="entry name" value="Met_Synth_C/arc"/>
</dbReference>
<organism evidence="2 3">
    <name type="scientific">Parasedimentitalea huanghaiensis</name>
    <dbReference type="NCBI Taxonomy" id="2682100"/>
    <lineage>
        <taxon>Bacteria</taxon>
        <taxon>Pseudomonadati</taxon>
        <taxon>Pseudomonadota</taxon>
        <taxon>Alphaproteobacteria</taxon>
        <taxon>Rhodobacterales</taxon>
        <taxon>Paracoccaceae</taxon>
        <taxon>Parasedimentitalea</taxon>
    </lineage>
</organism>
<dbReference type="Pfam" id="PF01717">
    <property type="entry name" value="Meth_synt_2"/>
    <property type="match status" value="1"/>
</dbReference>
<dbReference type="GO" id="GO:0008270">
    <property type="term" value="F:zinc ion binding"/>
    <property type="evidence" value="ECO:0007669"/>
    <property type="project" value="InterPro"/>
</dbReference>
<keyword evidence="2" id="KW-0808">Transferase</keyword>